<keyword evidence="2" id="KW-1185">Reference proteome</keyword>
<name>A0A158KYL1_9BURK</name>
<comment type="caution">
    <text evidence="1">The sequence shown here is derived from an EMBL/GenBank/DDBJ whole genome shotgun (WGS) entry which is preliminary data.</text>
</comment>
<dbReference type="Proteomes" id="UP000054925">
    <property type="component" value="Unassembled WGS sequence"/>
</dbReference>
<reference evidence="1" key="1">
    <citation type="submission" date="2016-01" db="EMBL/GenBank/DDBJ databases">
        <authorList>
            <person name="Peeters C."/>
        </authorList>
    </citation>
    <scope>NUCLEOTIDE SEQUENCE [LARGE SCALE GENOMIC DNA]</scope>
    <source>
        <strain evidence="1">LMG 22937</strain>
    </source>
</reference>
<evidence type="ECO:0000313" key="2">
    <source>
        <dbReference type="Proteomes" id="UP000054925"/>
    </source>
</evidence>
<dbReference type="AlphaFoldDB" id="A0A158KYL1"/>
<proteinExistence type="predicted"/>
<protein>
    <submittedName>
        <fullName evidence="1">Uncharacterized protein</fullName>
    </submittedName>
</protein>
<accession>A0A158KYL1</accession>
<dbReference type="EMBL" id="FCOL02000227">
    <property type="protein sequence ID" value="SAL86246.1"/>
    <property type="molecule type" value="Genomic_DNA"/>
</dbReference>
<evidence type="ECO:0000313" key="1">
    <source>
        <dbReference type="EMBL" id="SAL86246.1"/>
    </source>
</evidence>
<sequence length="130" mass="13361">MTPLLPPASVTSSTVPPNGDVNPYGVAFVPEGFPAYGTIGPRDLLVANFNKANLQGTGTTIVKMIPNGDPVVFFQGTGLGLTTALGVLKGGFVVVGNVLTTDGTFGTIKAGSLLVLNQTGTIERRQGVRF</sequence>
<gene>
    <name evidence="1" type="ORF">AWB67_07148</name>
</gene>
<organism evidence="1 2">
    <name type="scientific">Caballeronia terrestris</name>
    <dbReference type="NCBI Taxonomy" id="1226301"/>
    <lineage>
        <taxon>Bacteria</taxon>
        <taxon>Pseudomonadati</taxon>
        <taxon>Pseudomonadota</taxon>
        <taxon>Betaproteobacteria</taxon>
        <taxon>Burkholderiales</taxon>
        <taxon>Burkholderiaceae</taxon>
        <taxon>Caballeronia</taxon>
    </lineage>
</organism>